<dbReference type="Proteomes" id="UP001202328">
    <property type="component" value="Unassembled WGS sequence"/>
</dbReference>
<dbReference type="AlphaFoldDB" id="A0AAD4SIV9"/>
<protein>
    <submittedName>
        <fullName evidence="1">Uncharacterized protein</fullName>
    </submittedName>
</protein>
<evidence type="ECO:0000313" key="2">
    <source>
        <dbReference type="Proteomes" id="UP001202328"/>
    </source>
</evidence>
<name>A0AAD4SIV9_9MAGN</name>
<gene>
    <name evidence="1" type="ORF">MKW98_008443</name>
</gene>
<reference evidence="1" key="1">
    <citation type="submission" date="2022-04" db="EMBL/GenBank/DDBJ databases">
        <title>A functionally conserved STORR gene fusion in Papaver species that diverged 16.8 million years ago.</title>
        <authorList>
            <person name="Catania T."/>
        </authorList>
    </citation>
    <scope>NUCLEOTIDE SEQUENCE</scope>
    <source>
        <strain evidence="1">S-188037</strain>
    </source>
</reference>
<feature type="non-terminal residue" evidence="1">
    <location>
        <position position="60"/>
    </location>
</feature>
<feature type="non-terminal residue" evidence="1">
    <location>
        <position position="1"/>
    </location>
</feature>
<comment type="caution">
    <text evidence="1">The sequence shown here is derived from an EMBL/GenBank/DDBJ whole genome shotgun (WGS) entry which is preliminary data.</text>
</comment>
<proteinExistence type="predicted"/>
<evidence type="ECO:0000313" key="1">
    <source>
        <dbReference type="EMBL" id="KAI3907766.1"/>
    </source>
</evidence>
<accession>A0AAD4SIV9</accession>
<sequence length="60" mass="6512">TCEAVKQAKEVEKRKQDGLFIVPKPGRTGGACHTVVQTKEKRGSSGKHWIVVPKPGFIPA</sequence>
<keyword evidence="2" id="KW-1185">Reference proteome</keyword>
<dbReference type="EMBL" id="JAJJMB010010578">
    <property type="protein sequence ID" value="KAI3907766.1"/>
    <property type="molecule type" value="Genomic_DNA"/>
</dbReference>
<organism evidence="1 2">
    <name type="scientific">Papaver atlanticum</name>
    <dbReference type="NCBI Taxonomy" id="357466"/>
    <lineage>
        <taxon>Eukaryota</taxon>
        <taxon>Viridiplantae</taxon>
        <taxon>Streptophyta</taxon>
        <taxon>Embryophyta</taxon>
        <taxon>Tracheophyta</taxon>
        <taxon>Spermatophyta</taxon>
        <taxon>Magnoliopsida</taxon>
        <taxon>Ranunculales</taxon>
        <taxon>Papaveraceae</taxon>
        <taxon>Papaveroideae</taxon>
        <taxon>Papaver</taxon>
    </lineage>
</organism>